<dbReference type="AlphaFoldDB" id="A0A345T1N1"/>
<dbReference type="InterPro" id="IPR037401">
    <property type="entry name" value="SnoaL-like"/>
</dbReference>
<dbReference type="InterPro" id="IPR032710">
    <property type="entry name" value="NTF2-like_dom_sf"/>
</dbReference>
<dbReference type="KEGG" id="stri:C7M71_023265"/>
<evidence type="ECO:0000256" key="1">
    <source>
        <dbReference type="SAM" id="MobiDB-lite"/>
    </source>
</evidence>
<protein>
    <submittedName>
        <fullName evidence="3">DUF4440 domain-containing protein</fullName>
    </submittedName>
</protein>
<feature type="region of interest" description="Disordered" evidence="1">
    <location>
        <begin position="1"/>
        <end position="22"/>
    </location>
</feature>
<evidence type="ECO:0000313" key="3">
    <source>
        <dbReference type="EMBL" id="AXI79886.1"/>
    </source>
</evidence>
<dbReference type="EMBL" id="CP031264">
    <property type="protein sequence ID" value="AXI79886.1"/>
    <property type="molecule type" value="Genomic_DNA"/>
</dbReference>
<dbReference type="SUPFAM" id="SSF54427">
    <property type="entry name" value="NTF2-like"/>
    <property type="match status" value="1"/>
</dbReference>
<feature type="domain" description="SnoaL-like" evidence="2">
    <location>
        <begin position="27"/>
        <end position="148"/>
    </location>
</feature>
<accession>A0A345T1N1</accession>
<gene>
    <name evidence="3" type="ORF">C7M71_023265</name>
</gene>
<dbReference type="Pfam" id="PF13474">
    <property type="entry name" value="SnoaL_3"/>
    <property type="match status" value="1"/>
</dbReference>
<dbReference type="OrthoDB" id="8420006at2"/>
<reference evidence="4" key="1">
    <citation type="submission" date="2018-07" db="EMBL/GenBank/DDBJ databases">
        <title>Streptacidiphilus bronchialis DSM 106435 chromosome.</title>
        <authorList>
            <person name="Batra D."/>
            <person name="Gulvik C.A."/>
        </authorList>
    </citation>
    <scope>NUCLEOTIDE SEQUENCE [LARGE SCALE GENOMIC DNA]</scope>
    <source>
        <strain evidence="4">DSM 106435</strain>
    </source>
</reference>
<dbReference type="Proteomes" id="UP000249340">
    <property type="component" value="Chromosome"/>
</dbReference>
<proteinExistence type="predicted"/>
<dbReference type="Gene3D" id="3.10.450.50">
    <property type="match status" value="1"/>
</dbReference>
<evidence type="ECO:0000259" key="2">
    <source>
        <dbReference type="Pfam" id="PF13474"/>
    </source>
</evidence>
<organism evidence="3 4">
    <name type="scientific">Peterkaempfera bronchialis</name>
    <dbReference type="NCBI Taxonomy" id="2126346"/>
    <lineage>
        <taxon>Bacteria</taxon>
        <taxon>Bacillati</taxon>
        <taxon>Actinomycetota</taxon>
        <taxon>Actinomycetes</taxon>
        <taxon>Kitasatosporales</taxon>
        <taxon>Streptomycetaceae</taxon>
        <taxon>Peterkaempfera</taxon>
    </lineage>
</organism>
<dbReference type="RefSeq" id="WP_111490068.1">
    <property type="nucleotide sequence ID" value="NZ_CP031264.1"/>
</dbReference>
<evidence type="ECO:0000313" key="4">
    <source>
        <dbReference type="Proteomes" id="UP000249340"/>
    </source>
</evidence>
<name>A0A345T1N1_9ACTN</name>
<sequence length="152" mass="16821">MTSRTTTESTTETTPETTPETTAEAAVRQAADALVAAFAANRVDDYFAAFAPDATFVFHTTARRLASTAEYRALWQTWVEQDDFRVLACASTSPLVQLLGDTAVFSHQVETRIGTRAGEETVHERETIVFHRTADNRWLAVHEHLSPAPPQD</sequence>
<keyword evidence="4" id="KW-1185">Reference proteome</keyword>